<keyword evidence="2 6" id="KW-0812">Transmembrane</keyword>
<dbReference type="GO" id="GO:0005886">
    <property type="term" value="C:plasma membrane"/>
    <property type="evidence" value="ECO:0007669"/>
    <property type="project" value="TreeGrafter"/>
</dbReference>
<evidence type="ECO:0000313" key="7">
    <source>
        <dbReference type="EMBL" id="KAH3663348.1"/>
    </source>
</evidence>
<evidence type="ECO:0008006" key="9">
    <source>
        <dbReference type="Google" id="ProtNLM"/>
    </source>
</evidence>
<proteinExistence type="predicted"/>
<feature type="transmembrane region" description="Helical" evidence="6">
    <location>
        <begin position="190"/>
        <end position="218"/>
    </location>
</feature>
<keyword evidence="3 6" id="KW-1133">Transmembrane helix</keyword>
<dbReference type="AlphaFoldDB" id="A0A9P8T206"/>
<dbReference type="InterPro" id="IPR014844">
    <property type="entry name" value="PalH"/>
</dbReference>
<accession>A0A9P8T206</accession>
<dbReference type="PANTHER" id="PTHR35779">
    <property type="entry name" value="PH-RESPONSE REGULATOR PROTEIN PALH/RIM21"/>
    <property type="match status" value="1"/>
</dbReference>
<protein>
    <recommendedName>
        <fullName evidence="9">PH-response regulator protein palH/RIM21</fullName>
    </recommendedName>
</protein>
<feature type="transmembrane region" description="Helical" evidence="6">
    <location>
        <begin position="151"/>
        <end position="170"/>
    </location>
</feature>
<sequence>MVDLGELLHGNYSIYQLEPGGFQTSSGEIVNTTHLSLYFANVSDLEGLHKYLQSNGQFFSDTILPSTRDSFMDSVLIINFVMCSVAVASWLLFILAILASGRRPWYLHLTTFVPAVFATLALVRLSDIMQNQFENCYQDQAEVVTKLFNQLYAQIPFCVIRFMICYNWYYVCERMVLEFSTRTSSNGGKLYRVLLVTNIANALLMTAAVAFNSVHYFLIAEQMQKFKIWINLVALVLTCIVYVYIWSVATLFWMFRVDFDFKLQTVAWLIITVISFWLSTALQIVRFVKVKRDPKWLLPLNLFFELLAIHLIVEFITSLENYNHQTESRNIVGRETVAVQQKESSGPATESDALEFDVDSDAVSSLGESRLVHER</sequence>
<dbReference type="GeneID" id="70237302"/>
<evidence type="ECO:0000256" key="3">
    <source>
        <dbReference type="ARBA" id="ARBA00022989"/>
    </source>
</evidence>
<dbReference type="GO" id="GO:0071467">
    <property type="term" value="P:cellular response to pH"/>
    <property type="evidence" value="ECO:0007669"/>
    <property type="project" value="TreeGrafter"/>
</dbReference>
<feature type="transmembrane region" description="Helical" evidence="6">
    <location>
        <begin position="266"/>
        <end position="285"/>
    </location>
</feature>
<feature type="transmembrane region" description="Helical" evidence="6">
    <location>
        <begin position="230"/>
        <end position="254"/>
    </location>
</feature>
<dbReference type="EMBL" id="JAEUBE010000375">
    <property type="protein sequence ID" value="KAH3663348.1"/>
    <property type="molecule type" value="Genomic_DNA"/>
</dbReference>
<comment type="caution">
    <text evidence="7">The sequence shown here is derived from an EMBL/GenBank/DDBJ whole genome shotgun (WGS) entry which is preliminary data.</text>
</comment>
<evidence type="ECO:0000256" key="5">
    <source>
        <dbReference type="SAM" id="MobiDB-lite"/>
    </source>
</evidence>
<dbReference type="RefSeq" id="XP_046059771.1">
    <property type="nucleotide sequence ID" value="XM_046206512.1"/>
</dbReference>
<gene>
    <name evidence="7" type="ORF">OGAPHI_005338</name>
</gene>
<name>A0A9P8T206_9ASCO</name>
<keyword evidence="4 6" id="KW-0472">Membrane</keyword>
<dbReference type="Pfam" id="PF08733">
    <property type="entry name" value="PalH"/>
    <property type="match status" value="1"/>
</dbReference>
<dbReference type="Proteomes" id="UP000769157">
    <property type="component" value="Unassembled WGS sequence"/>
</dbReference>
<comment type="subcellular location">
    <subcellularLocation>
        <location evidence="1">Membrane</location>
        <topology evidence="1">Multi-pass membrane protein</topology>
    </subcellularLocation>
</comment>
<evidence type="ECO:0000313" key="8">
    <source>
        <dbReference type="Proteomes" id="UP000769157"/>
    </source>
</evidence>
<reference evidence="7" key="2">
    <citation type="submission" date="2021-01" db="EMBL/GenBank/DDBJ databases">
        <authorList>
            <person name="Schikora-Tamarit M.A."/>
        </authorList>
    </citation>
    <scope>NUCLEOTIDE SEQUENCE</scope>
    <source>
        <strain evidence="7">CBS6075</strain>
    </source>
</reference>
<dbReference type="PANTHER" id="PTHR35779:SF2">
    <property type="entry name" value="PROTEIN DFG16"/>
    <property type="match status" value="1"/>
</dbReference>
<feature type="transmembrane region" description="Helical" evidence="6">
    <location>
        <begin position="76"/>
        <end position="99"/>
    </location>
</feature>
<feature type="region of interest" description="Disordered" evidence="5">
    <location>
        <begin position="341"/>
        <end position="360"/>
    </location>
</feature>
<evidence type="ECO:0000256" key="4">
    <source>
        <dbReference type="ARBA" id="ARBA00023136"/>
    </source>
</evidence>
<evidence type="ECO:0000256" key="1">
    <source>
        <dbReference type="ARBA" id="ARBA00004141"/>
    </source>
</evidence>
<feature type="transmembrane region" description="Helical" evidence="6">
    <location>
        <begin position="105"/>
        <end position="123"/>
    </location>
</feature>
<reference evidence="7" key="1">
    <citation type="journal article" date="2021" name="Open Biol.">
        <title>Shared evolutionary footprints suggest mitochondrial oxidative damage underlies multiple complex I losses in fungi.</title>
        <authorList>
            <person name="Schikora-Tamarit M.A."/>
            <person name="Marcet-Houben M."/>
            <person name="Nosek J."/>
            <person name="Gabaldon T."/>
        </authorList>
    </citation>
    <scope>NUCLEOTIDE SEQUENCE</scope>
    <source>
        <strain evidence="7">CBS6075</strain>
    </source>
</reference>
<organism evidence="7 8">
    <name type="scientific">Ogataea philodendri</name>
    <dbReference type="NCBI Taxonomy" id="1378263"/>
    <lineage>
        <taxon>Eukaryota</taxon>
        <taxon>Fungi</taxon>
        <taxon>Dikarya</taxon>
        <taxon>Ascomycota</taxon>
        <taxon>Saccharomycotina</taxon>
        <taxon>Pichiomycetes</taxon>
        <taxon>Pichiales</taxon>
        <taxon>Pichiaceae</taxon>
        <taxon>Ogataea</taxon>
    </lineage>
</organism>
<dbReference type="OrthoDB" id="3988360at2759"/>
<evidence type="ECO:0000256" key="2">
    <source>
        <dbReference type="ARBA" id="ARBA00022692"/>
    </source>
</evidence>
<feature type="transmembrane region" description="Helical" evidence="6">
    <location>
        <begin position="297"/>
        <end position="319"/>
    </location>
</feature>
<evidence type="ECO:0000256" key="6">
    <source>
        <dbReference type="SAM" id="Phobius"/>
    </source>
</evidence>
<keyword evidence="8" id="KW-1185">Reference proteome</keyword>